<gene>
    <name evidence="8" type="ORF">TVY486_1006470</name>
</gene>
<feature type="transmembrane region" description="Helical" evidence="6">
    <location>
        <begin position="95"/>
        <end position="116"/>
    </location>
</feature>
<feature type="transmembrane region" description="Helical" evidence="6">
    <location>
        <begin position="182"/>
        <end position="200"/>
    </location>
</feature>
<feature type="transmembrane region" description="Helical" evidence="6">
    <location>
        <begin position="325"/>
        <end position="345"/>
    </location>
</feature>
<evidence type="ECO:0000259" key="7">
    <source>
        <dbReference type="Pfam" id="PF01490"/>
    </source>
</evidence>
<feature type="domain" description="Amino acid transporter transmembrane" evidence="7">
    <location>
        <begin position="61"/>
        <end position="452"/>
    </location>
</feature>
<dbReference type="Pfam" id="PF01490">
    <property type="entry name" value="Aa_trans"/>
    <property type="match status" value="1"/>
</dbReference>
<keyword evidence="2 6" id="KW-0812">Transmembrane</keyword>
<dbReference type="PANTHER" id="PTHR22950">
    <property type="entry name" value="AMINO ACID TRANSPORTER"/>
    <property type="match status" value="1"/>
</dbReference>
<sequence>MPKANSELEIQRDVPYNEPHPPQKVGASETPPPAPCVGYGYRNNSIVMFVMVWTNIVIPQGGILSNSFNLASATLGAGIISLPWAFNAVGLVAGTIYLVLMTIVTVYTITIIALVMEKTGHRAYEQMSRGVLGMRAAHFMAFVMGLSSLGTAVAYIIAIYSIVTPVLVHSPGTSEYFKTHGGARVVTFLVWLLGMLPLVVPKKVNTLRYISAMGVAFVVYFAVVIIIHAARGGLPKRSEVKMYEGGNIALEGFGIFIFAYLCQSIAFQVYFEMRIRSVKKIAIAATISMSFCTLVYWVAGVFGYMDFGVDVRDSVLYMYNPVQNSMVMVAYIGLVLKICASYSLNMIPLRNTAYFLLKWDIDELPYWKHAAIVTGISGFALVSGLFIPKISTVFNVAGPVCGGFIGFIYPALFYMYSGNWSLSTVGWFHYLLTYTTLIAGVASVIFGTAGVIHSMVV</sequence>
<evidence type="ECO:0000313" key="8">
    <source>
        <dbReference type="EMBL" id="CCC51598.1"/>
    </source>
</evidence>
<evidence type="ECO:0000256" key="6">
    <source>
        <dbReference type="SAM" id="Phobius"/>
    </source>
</evidence>
<dbReference type="GO" id="GO:0015179">
    <property type="term" value="F:L-amino acid transmembrane transporter activity"/>
    <property type="evidence" value="ECO:0007669"/>
    <property type="project" value="TreeGrafter"/>
</dbReference>
<keyword evidence="3 6" id="KW-1133">Transmembrane helix</keyword>
<organism evidence="8">
    <name type="scientific">Trypanosoma vivax (strain Y486)</name>
    <dbReference type="NCBI Taxonomy" id="1055687"/>
    <lineage>
        <taxon>Eukaryota</taxon>
        <taxon>Discoba</taxon>
        <taxon>Euglenozoa</taxon>
        <taxon>Kinetoplastea</taxon>
        <taxon>Metakinetoplastina</taxon>
        <taxon>Trypanosomatida</taxon>
        <taxon>Trypanosomatidae</taxon>
        <taxon>Trypanosoma</taxon>
        <taxon>Duttonella</taxon>
    </lineage>
</organism>
<feature type="region of interest" description="Disordered" evidence="5">
    <location>
        <begin position="1"/>
        <end position="31"/>
    </location>
</feature>
<name>G0U6U3_TRYVY</name>
<dbReference type="GO" id="GO:0005737">
    <property type="term" value="C:cytoplasm"/>
    <property type="evidence" value="ECO:0007669"/>
    <property type="project" value="TreeGrafter"/>
</dbReference>
<feature type="transmembrane region" description="Helical" evidence="6">
    <location>
        <begin position="366"/>
        <end position="387"/>
    </location>
</feature>
<keyword evidence="4 6" id="KW-0472">Membrane</keyword>
<feature type="transmembrane region" description="Helical" evidence="6">
    <location>
        <begin position="248"/>
        <end position="271"/>
    </location>
</feature>
<reference evidence="8" key="1">
    <citation type="journal article" date="2012" name="Proc. Natl. Acad. Sci. U.S.A.">
        <title>Antigenic diversity is generated by distinct evolutionary mechanisms in African trypanosome species.</title>
        <authorList>
            <person name="Jackson A.P."/>
            <person name="Berry A."/>
            <person name="Aslett M."/>
            <person name="Allison H.C."/>
            <person name="Burton P."/>
            <person name="Vavrova-Anderson J."/>
            <person name="Brown R."/>
            <person name="Browne H."/>
            <person name="Corton N."/>
            <person name="Hauser H."/>
            <person name="Gamble J."/>
            <person name="Gilderthorp R."/>
            <person name="Marcello L."/>
            <person name="McQuillan J."/>
            <person name="Otto T.D."/>
            <person name="Quail M.A."/>
            <person name="Sanders M.J."/>
            <person name="van Tonder A."/>
            <person name="Ginger M.L."/>
            <person name="Field M.C."/>
            <person name="Barry J.D."/>
            <person name="Hertz-Fowler C."/>
            <person name="Berriman M."/>
        </authorList>
    </citation>
    <scope>NUCLEOTIDE SEQUENCE</scope>
    <source>
        <strain evidence="8">Y486</strain>
    </source>
</reference>
<evidence type="ECO:0000256" key="1">
    <source>
        <dbReference type="ARBA" id="ARBA00004141"/>
    </source>
</evidence>
<feature type="transmembrane region" description="Helical" evidence="6">
    <location>
        <begin position="393"/>
        <end position="416"/>
    </location>
</feature>
<evidence type="ECO:0000256" key="3">
    <source>
        <dbReference type="ARBA" id="ARBA00022989"/>
    </source>
</evidence>
<feature type="transmembrane region" description="Helical" evidence="6">
    <location>
        <begin position="70"/>
        <end position="89"/>
    </location>
</feature>
<accession>G0U6U3</accession>
<evidence type="ECO:0000256" key="4">
    <source>
        <dbReference type="ARBA" id="ARBA00023136"/>
    </source>
</evidence>
<dbReference type="VEuPathDB" id="TriTrypDB:TvY486_1006470"/>
<comment type="subcellular location">
    <subcellularLocation>
        <location evidence="1">Membrane</location>
        <topology evidence="1">Multi-pass membrane protein</topology>
    </subcellularLocation>
</comment>
<dbReference type="GO" id="GO:0016020">
    <property type="term" value="C:membrane"/>
    <property type="evidence" value="ECO:0007669"/>
    <property type="project" value="UniProtKB-SubCell"/>
</dbReference>
<evidence type="ECO:0000256" key="5">
    <source>
        <dbReference type="SAM" id="MobiDB-lite"/>
    </source>
</evidence>
<feature type="transmembrane region" description="Helical" evidence="6">
    <location>
        <begin position="137"/>
        <end position="162"/>
    </location>
</feature>
<dbReference type="AlphaFoldDB" id="G0U6U3"/>
<protein>
    <submittedName>
        <fullName evidence="8">Putative amino acid transporter (Putative amino acid permease)</fullName>
    </submittedName>
</protein>
<dbReference type="EMBL" id="HE573026">
    <property type="protein sequence ID" value="CCC51598.1"/>
    <property type="molecule type" value="Genomic_DNA"/>
</dbReference>
<dbReference type="InterPro" id="IPR013057">
    <property type="entry name" value="AA_transpt_TM"/>
</dbReference>
<proteinExistence type="predicted"/>
<feature type="transmembrane region" description="Helical" evidence="6">
    <location>
        <begin position="428"/>
        <end position="452"/>
    </location>
</feature>
<feature type="transmembrane region" description="Helical" evidence="6">
    <location>
        <begin position="283"/>
        <end position="305"/>
    </location>
</feature>
<feature type="transmembrane region" description="Helical" evidence="6">
    <location>
        <begin position="207"/>
        <end position="228"/>
    </location>
</feature>
<evidence type="ECO:0000256" key="2">
    <source>
        <dbReference type="ARBA" id="ARBA00022692"/>
    </source>
</evidence>
<dbReference type="PANTHER" id="PTHR22950:SF702">
    <property type="entry name" value="AMINO ACID TRANSPORTER PROTEIN"/>
    <property type="match status" value="1"/>
</dbReference>